<organism evidence="15 16">
    <name type="scientific">Saccharicrinis fermentans DSM 9555 = JCM 21142</name>
    <dbReference type="NCBI Taxonomy" id="869213"/>
    <lineage>
        <taxon>Bacteria</taxon>
        <taxon>Pseudomonadati</taxon>
        <taxon>Bacteroidota</taxon>
        <taxon>Bacteroidia</taxon>
        <taxon>Marinilabiliales</taxon>
        <taxon>Marinilabiliaceae</taxon>
        <taxon>Saccharicrinis</taxon>
    </lineage>
</organism>
<dbReference type="InterPro" id="IPR017871">
    <property type="entry name" value="ABC_transporter-like_CS"/>
</dbReference>
<dbReference type="SUPFAM" id="SSF52540">
    <property type="entry name" value="P-loop containing nucleoside triphosphate hydrolases"/>
    <property type="match status" value="1"/>
</dbReference>
<dbReference type="InterPro" id="IPR003439">
    <property type="entry name" value="ABC_transporter-like_ATP-bd"/>
</dbReference>
<dbReference type="InterPro" id="IPR027417">
    <property type="entry name" value="P-loop_NTPase"/>
</dbReference>
<gene>
    <name evidence="15" type="ORF">JCM21142_3964</name>
</gene>
<comment type="caution">
    <text evidence="15">The sequence shown here is derived from an EMBL/GenBank/DDBJ whole genome shotgun (WGS) entry which is preliminary data.</text>
</comment>
<evidence type="ECO:0000256" key="9">
    <source>
        <dbReference type="ARBA" id="ARBA00023125"/>
    </source>
</evidence>
<dbReference type="GO" id="GO:0005524">
    <property type="term" value="F:ATP binding"/>
    <property type="evidence" value="ECO:0007669"/>
    <property type="project" value="UniProtKB-KW"/>
</dbReference>
<dbReference type="Gene3D" id="3.40.50.300">
    <property type="entry name" value="P-loop containing nucleotide triphosphate hydrolases"/>
    <property type="match status" value="1"/>
</dbReference>
<reference evidence="15 16" key="1">
    <citation type="journal article" date="2014" name="Genome Announc.">
        <title>Draft Genome Sequence of Cytophaga fermentans JCM 21142T, a Facultative Anaerobe Isolated from Marine Mud.</title>
        <authorList>
            <person name="Starns D."/>
            <person name="Oshima K."/>
            <person name="Suda W."/>
            <person name="Iino T."/>
            <person name="Yuki M."/>
            <person name="Inoue J."/>
            <person name="Kitamura K."/>
            <person name="Iida T."/>
            <person name="Darby A."/>
            <person name="Hattori M."/>
            <person name="Ohkuma M."/>
        </authorList>
    </citation>
    <scope>NUCLEOTIDE SEQUENCE [LARGE SCALE GENOMIC DNA]</scope>
    <source>
        <strain evidence="15 16">JCM 21142</strain>
    </source>
</reference>
<evidence type="ECO:0000256" key="4">
    <source>
        <dbReference type="ARBA" id="ARBA00022741"/>
    </source>
</evidence>
<keyword evidence="6" id="KW-0228">DNA excision</keyword>
<dbReference type="PANTHER" id="PTHR43152">
    <property type="entry name" value="UVRABC SYSTEM PROTEIN A"/>
    <property type="match status" value="1"/>
</dbReference>
<dbReference type="PROSITE" id="PS00211">
    <property type="entry name" value="ABC_TRANSPORTER_1"/>
    <property type="match status" value="1"/>
</dbReference>
<dbReference type="eggNOG" id="COG0178">
    <property type="taxonomic scope" value="Bacteria"/>
</dbReference>
<dbReference type="PROSITE" id="PS50893">
    <property type="entry name" value="ABC_TRANSPORTER_2"/>
    <property type="match status" value="1"/>
</dbReference>
<keyword evidence="3" id="KW-0677">Repeat</keyword>
<feature type="domain" description="ABC transporter" evidence="14">
    <location>
        <begin position="4"/>
        <end position="258"/>
    </location>
</feature>
<keyword evidence="9" id="KW-0238">DNA-binding</keyword>
<evidence type="ECO:0000256" key="12">
    <source>
        <dbReference type="ARBA" id="ARBA00039316"/>
    </source>
</evidence>
<evidence type="ECO:0000256" key="5">
    <source>
        <dbReference type="ARBA" id="ARBA00022763"/>
    </source>
</evidence>
<dbReference type="AlphaFoldDB" id="W7XVT5"/>
<protein>
    <recommendedName>
        <fullName evidence="12">UvrABC system protein A</fullName>
    </recommendedName>
    <alternativeName>
        <fullName evidence="13">Excinuclease ABC subunit A</fullName>
    </alternativeName>
</protein>
<comment type="subcellular location">
    <subcellularLocation>
        <location evidence="1">Cytoplasm</location>
    </subcellularLocation>
</comment>
<sequence length="262" mass="29184">MEFVDQNPIGKSSRSNPATYLKAYDEIRKLMAAQQASKINGYKASHFSFNIDGGRCEECLGEGTVKVEMQFMADIVLTCESCHGKRFKNDILDVKYKGNNIHDILEMTIEQAIEFFASDATNTEKRIVNKLQPLADVGLGYIKMGQSSSTLSGGESQRVKLASFLAKEKNEPTLFIFDEPTTGLHFNDIKKLLKAFDALIKKGHSLVIVEHNMEIIKSADWVIDLGPEGGDKGGYLVFEGKPEDLVNVDASYTARFLKPYLQ</sequence>
<dbReference type="Proteomes" id="UP000019402">
    <property type="component" value="Unassembled WGS sequence"/>
</dbReference>
<evidence type="ECO:0000256" key="11">
    <source>
        <dbReference type="ARBA" id="ARBA00038000"/>
    </source>
</evidence>
<evidence type="ECO:0000313" key="15">
    <source>
        <dbReference type="EMBL" id="GAF02330.1"/>
    </source>
</evidence>
<evidence type="ECO:0000256" key="1">
    <source>
        <dbReference type="ARBA" id="ARBA00004496"/>
    </source>
</evidence>
<evidence type="ECO:0000256" key="8">
    <source>
        <dbReference type="ARBA" id="ARBA00022881"/>
    </source>
</evidence>
<keyword evidence="10" id="KW-0234">DNA repair</keyword>
<evidence type="ECO:0000256" key="3">
    <source>
        <dbReference type="ARBA" id="ARBA00022737"/>
    </source>
</evidence>
<keyword evidence="7" id="KW-0067">ATP-binding</keyword>
<keyword evidence="4" id="KW-0547">Nucleotide-binding</keyword>
<dbReference type="GO" id="GO:0004518">
    <property type="term" value="F:nuclease activity"/>
    <property type="evidence" value="ECO:0007669"/>
    <property type="project" value="UniProtKB-KW"/>
</dbReference>
<evidence type="ECO:0000256" key="13">
    <source>
        <dbReference type="ARBA" id="ARBA00042156"/>
    </source>
</evidence>
<evidence type="ECO:0000256" key="7">
    <source>
        <dbReference type="ARBA" id="ARBA00022840"/>
    </source>
</evidence>
<dbReference type="GO" id="GO:0003677">
    <property type="term" value="F:DNA binding"/>
    <property type="evidence" value="ECO:0007669"/>
    <property type="project" value="UniProtKB-KW"/>
</dbReference>
<dbReference type="GO" id="GO:0006281">
    <property type="term" value="P:DNA repair"/>
    <property type="evidence" value="ECO:0007669"/>
    <property type="project" value="UniProtKB-KW"/>
</dbReference>
<evidence type="ECO:0000256" key="2">
    <source>
        <dbReference type="ARBA" id="ARBA00022490"/>
    </source>
</evidence>
<dbReference type="GO" id="GO:0016887">
    <property type="term" value="F:ATP hydrolysis activity"/>
    <property type="evidence" value="ECO:0007669"/>
    <property type="project" value="InterPro"/>
</dbReference>
<comment type="similarity">
    <text evidence="11">Belongs to the ABC transporter superfamily. UvrA family.</text>
</comment>
<dbReference type="EMBL" id="BAMD01000008">
    <property type="protein sequence ID" value="GAF02330.1"/>
    <property type="molecule type" value="Genomic_DNA"/>
</dbReference>
<dbReference type="PANTHER" id="PTHR43152:SF3">
    <property type="entry name" value="UVRABC SYSTEM PROTEIN A"/>
    <property type="match status" value="1"/>
</dbReference>
<keyword evidence="8" id="KW-0267">Excision nuclease</keyword>
<dbReference type="Gene3D" id="1.20.1580.10">
    <property type="entry name" value="ABC transporter ATPase like domain"/>
    <property type="match status" value="1"/>
</dbReference>
<evidence type="ECO:0000259" key="14">
    <source>
        <dbReference type="PROSITE" id="PS50893"/>
    </source>
</evidence>
<name>W7XVT5_9BACT</name>
<accession>W7XVT5</accession>
<evidence type="ECO:0000313" key="16">
    <source>
        <dbReference type="Proteomes" id="UP000019402"/>
    </source>
</evidence>
<evidence type="ECO:0000256" key="6">
    <source>
        <dbReference type="ARBA" id="ARBA00022769"/>
    </source>
</evidence>
<evidence type="ECO:0000256" key="10">
    <source>
        <dbReference type="ARBA" id="ARBA00023204"/>
    </source>
</evidence>
<keyword evidence="16" id="KW-1185">Reference proteome</keyword>
<dbReference type="GO" id="GO:0005737">
    <property type="term" value="C:cytoplasm"/>
    <property type="evidence" value="ECO:0007669"/>
    <property type="project" value="UniProtKB-SubCell"/>
</dbReference>
<proteinExistence type="inferred from homology"/>
<keyword evidence="2" id="KW-0963">Cytoplasm</keyword>
<dbReference type="Pfam" id="PF00005">
    <property type="entry name" value="ABC_tran"/>
    <property type="match status" value="1"/>
</dbReference>
<keyword evidence="5" id="KW-0227">DNA damage</keyword>